<evidence type="ECO:0000259" key="3">
    <source>
        <dbReference type="Pfam" id="PF22936"/>
    </source>
</evidence>
<dbReference type="Pfam" id="PF00078">
    <property type="entry name" value="RVT_1"/>
    <property type="match status" value="1"/>
</dbReference>
<dbReference type="InterPro" id="IPR052343">
    <property type="entry name" value="Retrotransposon-Effector_Assoc"/>
</dbReference>
<keyword evidence="1" id="KW-0064">Aspartyl protease</keyword>
<evidence type="ECO:0000313" key="5">
    <source>
        <dbReference type="EMBL" id="RVW17771.1"/>
    </source>
</evidence>
<feature type="domain" description="Reverse transcriptase" evidence="2">
    <location>
        <begin position="207"/>
        <end position="386"/>
    </location>
</feature>
<reference evidence="5 6" key="1">
    <citation type="journal article" date="2018" name="PLoS Genet.">
        <title>Population sequencing reveals clonal diversity and ancestral inbreeding in the grapevine cultivar Chardonnay.</title>
        <authorList>
            <person name="Roach M.J."/>
            <person name="Johnson D.L."/>
            <person name="Bohlmann J."/>
            <person name="van Vuuren H.J."/>
            <person name="Jones S.J."/>
            <person name="Pretorius I.S."/>
            <person name="Schmidt S.A."/>
            <person name="Borneman A.R."/>
        </authorList>
    </citation>
    <scope>NUCLEOTIDE SEQUENCE [LARGE SCALE GENOMIC DNA]</scope>
    <source>
        <strain evidence="6">cv. Chardonnay</strain>
        <tissue evidence="5">Leaf</tissue>
    </source>
</reference>
<name>A0A438C3F4_VITVI</name>
<evidence type="ECO:0000259" key="2">
    <source>
        <dbReference type="Pfam" id="PF00078"/>
    </source>
</evidence>
<evidence type="ECO:0000259" key="4">
    <source>
        <dbReference type="Pfam" id="PF25597"/>
    </source>
</evidence>
<keyword evidence="1" id="KW-0645">Protease</keyword>
<feature type="domain" description="Retrovirus-related Pol polyprotein from transposon TNT 1-94-like beta-barrel" evidence="3">
    <location>
        <begin position="743"/>
        <end position="786"/>
    </location>
</feature>
<protein>
    <submittedName>
        <fullName evidence="5">Transposon TX1 uncharacterized 149 kDa protein</fullName>
    </submittedName>
</protein>
<evidence type="ECO:0000313" key="6">
    <source>
        <dbReference type="Proteomes" id="UP000288805"/>
    </source>
</evidence>
<dbReference type="InterPro" id="IPR054722">
    <property type="entry name" value="PolX-like_BBD"/>
</dbReference>
<dbReference type="InterPro" id="IPR057670">
    <property type="entry name" value="SH3_retrovirus"/>
</dbReference>
<evidence type="ECO:0000256" key="1">
    <source>
        <dbReference type="ARBA" id="ARBA00022750"/>
    </source>
</evidence>
<dbReference type="Pfam" id="PF25597">
    <property type="entry name" value="SH3_retrovirus"/>
    <property type="match status" value="1"/>
</dbReference>
<dbReference type="GO" id="GO:0004190">
    <property type="term" value="F:aspartic-type endopeptidase activity"/>
    <property type="evidence" value="ECO:0007669"/>
    <property type="project" value="UniProtKB-KW"/>
</dbReference>
<dbReference type="InterPro" id="IPR043502">
    <property type="entry name" value="DNA/RNA_pol_sf"/>
</dbReference>
<gene>
    <name evidence="5" type="primary">YTX2_335</name>
    <name evidence="5" type="ORF">CK203_071712</name>
</gene>
<proteinExistence type="predicted"/>
<comment type="caution">
    <text evidence="5">The sequence shown here is derived from an EMBL/GenBank/DDBJ whole genome shotgun (WGS) entry which is preliminary data.</text>
</comment>
<dbReference type="EMBL" id="QGNW01002574">
    <property type="protein sequence ID" value="RVW17771.1"/>
    <property type="molecule type" value="Genomic_DNA"/>
</dbReference>
<dbReference type="Proteomes" id="UP000288805">
    <property type="component" value="Unassembled WGS sequence"/>
</dbReference>
<dbReference type="CDD" id="cd01650">
    <property type="entry name" value="RT_nLTR_like"/>
    <property type="match status" value="1"/>
</dbReference>
<dbReference type="AlphaFoldDB" id="A0A438C3F4"/>
<accession>A0A438C3F4</accession>
<dbReference type="SUPFAM" id="SSF56672">
    <property type="entry name" value="DNA/RNA polymerases"/>
    <property type="match status" value="1"/>
</dbReference>
<dbReference type="Pfam" id="PF22936">
    <property type="entry name" value="Pol_BBD"/>
    <property type="match status" value="1"/>
</dbReference>
<sequence>MALVWYEIFTLSDLANFDTLEQEGGLSPELLVQRALRKGELEELILREEIHWRQKARGKWVKEGDCNSKFFHKVANGRRNRKFIKELENESGLMLNNLESIKEEILRYFEKLYASPSGEPWRVEGLDWFPISGESASRLASPFTEEEISRAIFQLDRDKALGPDDFTVAVFQDCWEVIKEDLVRVFAEFHRSGIINQSTNASFIVLQVLAERLRGVLHETIHSTQGAFVQGRQILDAVLIANEIVNERRRSGEKGVVFKIDFEKAYDHVSWGFLDHVLEMKGFSPRWRKWMRGCLSSVSFAVLVNGNAKGWVKVSRGLRQGDPLSPFLFTIVADVLSRMLLRADERNVLEGFRVGRNRTRVSHLQFADDTIFFSSTREEDMMTLKNVGEMLDCKASGWPILYLGLSLGGNPKACGFWDPVIERISRRLDGFPINRIAVRKPSSPTTFPASFSSEVLFRHRPYHQVRKEEIFKFCQSTGGRFSITCRPRAFLLRWPKPHASTRGALSGHALPPPASPDASASVELWFMGQGYEGHLVTQEADVPEAKELYTNDIQRFYKVAFSIVNVRQQDMNLSTYIGQIASFREELLTVMPLTTDVGDQRIQIDKFFMVLTLIGLRPDLETTLPSDNTLDSSVLVSQTNSRGGRSGNRGRGQWPYCTYCNKLGHTCDRCYQLHGRPPRIAHVAQSSDLQPPQPPSSSTSQGISLIDSGYDDYLRYQVTKLASVAQTGNASACLAHTSSLGPWILDSGVFDHISGNKDLFSSITTTSALPTVTLANGSQTVVKGIGLEYGEDDWHMTHLGHLSLSKFQKMDKLSARTTKCIFLGYSRLQKGYRCYSFETHCYFLSVDVTFFEDSPFFSTSESLPVSEVLPLPIISPPDVVPSRPLQVYYRSHCVAVPPFFPEVPADSFSIPSASPAPALPPSADLPIAL</sequence>
<organism evidence="5 6">
    <name type="scientific">Vitis vinifera</name>
    <name type="common">Grape</name>
    <dbReference type="NCBI Taxonomy" id="29760"/>
    <lineage>
        <taxon>Eukaryota</taxon>
        <taxon>Viridiplantae</taxon>
        <taxon>Streptophyta</taxon>
        <taxon>Embryophyta</taxon>
        <taxon>Tracheophyta</taxon>
        <taxon>Spermatophyta</taxon>
        <taxon>Magnoliopsida</taxon>
        <taxon>eudicotyledons</taxon>
        <taxon>Gunneridae</taxon>
        <taxon>Pentapetalae</taxon>
        <taxon>rosids</taxon>
        <taxon>Vitales</taxon>
        <taxon>Vitaceae</taxon>
        <taxon>Viteae</taxon>
        <taxon>Vitis</taxon>
    </lineage>
</organism>
<dbReference type="PANTHER" id="PTHR46890">
    <property type="entry name" value="NON-LTR RETROLELEMENT REVERSE TRANSCRIPTASE-LIKE PROTEIN-RELATED"/>
    <property type="match status" value="1"/>
</dbReference>
<keyword evidence="1" id="KW-0378">Hydrolase</keyword>
<feature type="domain" description="Retroviral polymerase SH3-like" evidence="4">
    <location>
        <begin position="808"/>
        <end position="861"/>
    </location>
</feature>
<dbReference type="PANTHER" id="PTHR46890:SF50">
    <property type="entry name" value="RNA-DIRECTED DNA POLYMERASE, EUKARYOTA, REVERSE TRANSCRIPTASE ZINC-BINDING DOMAIN PROTEIN-RELATED"/>
    <property type="match status" value="1"/>
</dbReference>
<dbReference type="InterPro" id="IPR000477">
    <property type="entry name" value="RT_dom"/>
</dbReference>